<dbReference type="GO" id="GO:0008168">
    <property type="term" value="F:methyltransferase activity"/>
    <property type="evidence" value="ECO:0007669"/>
    <property type="project" value="UniProtKB-KW"/>
</dbReference>
<protein>
    <submittedName>
        <fullName evidence="3">Methyltransferase FkbM family protein</fullName>
    </submittedName>
</protein>
<keyword evidence="4" id="KW-1185">Reference proteome</keyword>
<dbReference type="Gene3D" id="3.40.50.11350">
    <property type="match status" value="1"/>
</dbReference>
<dbReference type="GO" id="GO:0016020">
    <property type="term" value="C:membrane"/>
    <property type="evidence" value="ECO:0007669"/>
    <property type="project" value="InterPro"/>
</dbReference>
<keyword evidence="2 3" id="KW-0808">Transferase</keyword>
<name>A0A1Z4LRC8_9CYAN</name>
<accession>A0A1Z4LRC8</accession>
<dbReference type="CDD" id="cd11301">
    <property type="entry name" value="Fut1_Fut2_like"/>
    <property type="match status" value="1"/>
</dbReference>
<dbReference type="Pfam" id="PF01531">
    <property type="entry name" value="Glyco_transf_11"/>
    <property type="match status" value="1"/>
</dbReference>
<dbReference type="InterPro" id="IPR002516">
    <property type="entry name" value="Glyco_trans_11"/>
</dbReference>
<dbReference type="AlphaFoldDB" id="A0A1Z4LRC8"/>
<dbReference type="PANTHER" id="PTHR11927">
    <property type="entry name" value="GALACTOSIDE 2-L-FUCOSYLTRANSFERASE"/>
    <property type="match status" value="1"/>
</dbReference>
<organism evidence="3 4">
    <name type="scientific">Calothrix parasitica NIES-267</name>
    <dbReference type="NCBI Taxonomy" id="1973488"/>
    <lineage>
        <taxon>Bacteria</taxon>
        <taxon>Bacillati</taxon>
        <taxon>Cyanobacteriota</taxon>
        <taxon>Cyanophyceae</taxon>
        <taxon>Nostocales</taxon>
        <taxon>Calotrichaceae</taxon>
        <taxon>Calothrix</taxon>
    </lineage>
</organism>
<evidence type="ECO:0000256" key="1">
    <source>
        <dbReference type="ARBA" id="ARBA00022676"/>
    </source>
</evidence>
<dbReference type="OrthoDB" id="9794601at2"/>
<keyword evidence="3" id="KW-0489">Methyltransferase</keyword>
<dbReference type="GO" id="GO:0032259">
    <property type="term" value="P:methylation"/>
    <property type="evidence" value="ECO:0007669"/>
    <property type="project" value="UniProtKB-KW"/>
</dbReference>
<proteinExistence type="predicted"/>
<dbReference type="PANTHER" id="PTHR11927:SF9">
    <property type="entry name" value="L-FUCOSYLTRANSFERASE"/>
    <property type="match status" value="1"/>
</dbReference>
<gene>
    <name evidence="3" type="ORF">NIES267_31490</name>
</gene>
<evidence type="ECO:0000313" key="4">
    <source>
        <dbReference type="Proteomes" id="UP000218418"/>
    </source>
</evidence>
<dbReference type="GO" id="GO:0008107">
    <property type="term" value="F:galactoside 2-alpha-L-fucosyltransferase activity"/>
    <property type="evidence" value="ECO:0007669"/>
    <property type="project" value="InterPro"/>
</dbReference>
<keyword evidence="1" id="KW-0328">Glycosyltransferase</keyword>
<sequence>MSKDKYATKPETDKGFSVFKTFKQDADEIKINSNDNTINSDEDVISMSSLGDLGRFGNQLLQYAFLRVCAEKTNSKMECSPWIGQTLFGLEDAPISRRLPLAVEKSYYGPNLFDYLPEFIPYIEKLSHQNSFRIPGEEFIESNLTNVDLWGYFQVHTHYLQPYKEDIRSWFEPVSDLKSSLLDGLEILRSQGKTIVAVHVRRGDFFSVPMAGFTLVIPSKWWCNWLESIWDELENPVLFLCSDDLDSVIDDFKKFSPITYRDLDIQLPERFQDLDIGFYTDFFLLSNCDVVGISNSIFSFTACMLNEQATKFVRPTWNFSQKFEEFDPWNSVPLLHIGDPIKPKSFKSYGEAVYTTRITQGIWGMLKFIFIYYPKNSLKTWIIRAYLGYQIQGVWGVLKSFLYTLGWRNIWKQNS</sequence>
<dbReference type="Proteomes" id="UP000218418">
    <property type="component" value="Chromosome"/>
</dbReference>
<evidence type="ECO:0000313" key="3">
    <source>
        <dbReference type="EMBL" id="BAY83658.1"/>
    </source>
</evidence>
<reference evidence="3 4" key="1">
    <citation type="submission" date="2017-06" db="EMBL/GenBank/DDBJ databases">
        <title>Genome sequencing of cyanobaciteial culture collection at National Institute for Environmental Studies (NIES).</title>
        <authorList>
            <person name="Hirose Y."/>
            <person name="Shimura Y."/>
            <person name="Fujisawa T."/>
            <person name="Nakamura Y."/>
            <person name="Kawachi M."/>
        </authorList>
    </citation>
    <scope>NUCLEOTIDE SEQUENCE [LARGE SCALE GENOMIC DNA]</scope>
    <source>
        <strain evidence="3 4">NIES-267</strain>
    </source>
</reference>
<dbReference type="EMBL" id="AP018227">
    <property type="protein sequence ID" value="BAY83658.1"/>
    <property type="molecule type" value="Genomic_DNA"/>
</dbReference>
<evidence type="ECO:0000256" key="2">
    <source>
        <dbReference type="ARBA" id="ARBA00022679"/>
    </source>
</evidence>
<dbReference type="GO" id="GO:0005975">
    <property type="term" value="P:carbohydrate metabolic process"/>
    <property type="evidence" value="ECO:0007669"/>
    <property type="project" value="InterPro"/>
</dbReference>